<dbReference type="PROSITE" id="PS51257">
    <property type="entry name" value="PROKAR_LIPOPROTEIN"/>
    <property type="match status" value="1"/>
</dbReference>
<proteinExistence type="predicted"/>
<evidence type="ECO:0000256" key="1">
    <source>
        <dbReference type="SAM" id="MobiDB-lite"/>
    </source>
</evidence>
<dbReference type="InterPro" id="IPR006311">
    <property type="entry name" value="TAT_signal"/>
</dbReference>
<gene>
    <name evidence="2" type="ORF">ACFQHK_16890</name>
</gene>
<feature type="region of interest" description="Disordered" evidence="1">
    <location>
        <begin position="129"/>
        <end position="151"/>
    </location>
</feature>
<evidence type="ECO:0008006" key="4">
    <source>
        <dbReference type="Google" id="ProtNLM"/>
    </source>
</evidence>
<keyword evidence="3" id="KW-1185">Reference proteome</keyword>
<accession>A0ABD5UF20</accession>
<feature type="region of interest" description="Disordered" evidence="1">
    <location>
        <begin position="23"/>
        <end position="59"/>
    </location>
</feature>
<dbReference type="RefSeq" id="WP_304449878.1">
    <property type="nucleotide sequence ID" value="NZ_JARRAH010000003.1"/>
</dbReference>
<evidence type="ECO:0000313" key="3">
    <source>
        <dbReference type="Proteomes" id="UP001596406"/>
    </source>
</evidence>
<organism evidence="2 3">
    <name type="scientific">Halomarina ordinaria</name>
    <dbReference type="NCBI Taxonomy" id="3033939"/>
    <lineage>
        <taxon>Archaea</taxon>
        <taxon>Methanobacteriati</taxon>
        <taxon>Methanobacteriota</taxon>
        <taxon>Stenosarchaea group</taxon>
        <taxon>Halobacteria</taxon>
        <taxon>Halobacteriales</taxon>
        <taxon>Natronomonadaceae</taxon>
        <taxon>Halomarina</taxon>
    </lineage>
</organism>
<name>A0ABD5UF20_9EURY</name>
<feature type="compositionally biased region" description="Basic and acidic residues" evidence="1">
    <location>
        <begin position="131"/>
        <end position="146"/>
    </location>
</feature>
<feature type="compositionally biased region" description="Acidic residues" evidence="1">
    <location>
        <begin position="36"/>
        <end position="47"/>
    </location>
</feature>
<protein>
    <recommendedName>
        <fullName evidence="4">Twin-arginine translocation signal domain-containing protein</fullName>
    </recommendedName>
</protein>
<dbReference type="AlphaFoldDB" id="A0ABD5UF20"/>
<evidence type="ECO:0000313" key="2">
    <source>
        <dbReference type="EMBL" id="MFC6838160.1"/>
    </source>
</evidence>
<dbReference type="PROSITE" id="PS51318">
    <property type="entry name" value="TAT"/>
    <property type="match status" value="1"/>
</dbReference>
<dbReference type="EMBL" id="JBHSXM010000003">
    <property type="protein sequence ID" value="MFC6838160.1"/>
    <property type="molecule type" value="Genomic_DNA"/>
</dbReference>
<comment type="caution">
    <text evidence="2">The sequence shown here is derived from an EMBL/GenBank/DDBJ whole genome shotgun (WGS) entry which is preliminary data.</text>
</comment>
<reference evidence="2 3" key="1">
    <citation type="journal article" date="2019" name="Int. J. Syst. Evol. Microbiol.">
        <title>The Global Catalogue of Microorganisms (GCM) 10K type strain sequencing project: providing services to taxonomists for standard genome sequencing and annotation.</title>
        <authorList>
            <consortium name="The Broad Institute Genomics Platform"/>
            <consortium name="The Broad Institute Genome Sequencing Center for Infectious Disease"/>
            <person name="Wu L."/>
            <person name="Ma J."/>
        </authorList>
    </citation>
    <scope>NUCLEOTIDE SEQUENCE [LARGE SCALE GENOMIC DNA]</scope>
    <source>
        <strain evidence="2 3">PSRA2</strain>
    </source>
</reference>
<dbReference type="Proteomes" id="UP001596406">
    <property type="component" value="Unassembled WGS sequence"/>
</dbReference>
<sequence>MNHPTRRAVLTTGVAAVAAGLAGCSAPRSGSGATDGTDDTDGDTDGEASERPPAAGRADAITAAVDPAGDAGAMVANDTSFSDGDCENRAIVVVSNALGDRLDASVEELQVTGGESSPQVLVTLTVRRPSNRSDADRSPVDYETLRDATPASVDLTSDDETVCTVDVLVEQVVREE</sequence>